<keyword evidence="5" id="KW-0677">Repeat</keyword>
<evidence type="ECO:0000256" key="4">
    <source>
        <dbReference type="ARBA" id="ARBA00022692"/>
    </source>
</evidence>
<evidence type="ECO:0000256" key="1">
    <source>
        <dbReference type="ARBA" id="ARBA00004448"/>
    </source>
</evidence>
<keyword evidence="4 10" id="KW-0812">Transmembrane</keyword>
<dbReference type="Pfam" id="PF00153">
    <property type="entry name" value="Mito_carr"/>
    <property type="match status" value="3"/>
</dbReference>
<dbReference type="SUPFAM" id="SSF103506">
    <property type="entry name" value="Mitochondrial carrier"/>
    <property type="match status" value="1"/>
</dbReference>
<keyword evidence="8" id="KW-0496">Mitochondrion</keyword>
<accession>A0A0C3CWE6</accession>
<evidence type="ECO:0000256" key="7">
    <source>
        <dbReference type="ARBA" id="ARBA00022989"/>
    </source>
</evidence>
<evidence type="ECO:0008006" key="15">
    <source>
        <dbReference type="Google" id="ProtNLM"/>
    </source>
</evidence>
<feature type="repeat" description="Solcar" evidence="10">
    <location>
        <begin position="1"/>
        <end position="116"/>
    </location>
</feature>
<dbReference type="Proteomes" id="UP000053424">
    <property type="component" value="Unassembled WGS sequence"/>
</dbReference>
<dbReference type="PROSITE" id="PS50920">
    <property type="entry name" value="SOLCAR"/>
    <property type="match status" value="3"/>
</dbReference>
<evidence type="ECO:0000256" key="5">
    <source>
        <dbReference type="ARBA" id="ARBA00022737"/>
    </source>
</evidence>
<dbReference type="AlphaFoldDB" id="A0A0C3CWE6"/>
<dbReference type="STRING" id="686832.A0A0C3CWE6"/>
<dbReference type="InterPro" id="IPR045315">
    <property type="entry name" value="Mtm1-like"/>
</dbReference>
<keyword evidence="9 10" id="KW-0472">Membrane</keyword>
<proteinExistence type="inferred from homology"/>
<dbReference type="EMBL" id="KN831769">
    <property type="protein sequence ID" value="KIM48146.1"/>
    <property type="molecule type" value="Genomic_DNA"/>
</dbReference>
<dbReference type="InterPro" id="IPR023395">
    <property type="entry name" value="MCP_dom_sf"/>
</dbReference>
<organism evidence="13 14">
    <name type="scientific">Hebeloma cylindrosporum</name>
    <dbReference type="NCBI Taxonomy" id="76867"/>
    <lineage>
        <taxon>Eukaryota</taxon>
        <taxon>Fungi</taxon>
        <taxon>Dikarya</taxon>
        <taxon>Basidiomycota</taxon>
        <taxon>Agaricomycotina</taxon>
        <taxon>Agaricomycetes</taxon>
        <taxon>Agaricomycetidae</taxon>
        <taxon>Agaricales</taxon>
        <taxon>Agaricineae</taxon>
        <taxon>Hymenogastraceae</taxon>
        <taxon>Hebeloma</taxon>
    </lineage>
</organism>
<name>A0A0C3CWE6_HEBCY</name>
<dbReference type="GO" id="GO:0005743">
    <property type="term" value="C:mitochondrial inner membrane"/>
    <property type="evidence" value="ECO:0007669"/>
    <property type="project" value="UniProtKB-SubCell"/>
</dbReference>
<evidence type="ECO:0000256" key="12">
    <source>
        <dbReference type="SAM" id="MobiDB-lite"/>
    </source>
</evidence>
<reference evidence="14" key="2">
    <citation type="submission" date="2015-01" db="EMBL/GenBank/DDBJ databases">
        <title>Evolutionary Origins and Diversification of the Mycorrhizal Mutualists.</title>
        <authorList>
            <consortium name="DOE Joint Genome Institute"/>
            <consortium name="Mycorrhizal Genomics Consortium"/>
            <person name="Kohler A."/>
            <person name="Kuo A."/>
            <person name="Nagy L.G."/>
            <person name="Floudas D."/>
            <person name="Copeland A."/>
            <person name="Barry K.W."/>
            <person name="Cichocki N."/>
            <person name="Veneault-Fourrey C."/>
            <person name="LaButti K."/>
            <person name="Lindquist E.A."/>
            <person name="Lipzen A."/>
            <person name="Lundell T."/>
            <person name="Morin E."/>
            <person name="Murat C."/>
            <person name="Riley R."/>
            <person name="Ohm R."/>
            <person name="Sun H."/>
            <person name="Tunlid A."/>
            <person name="Henrissat B."/>
            <person name="Grigoriev I.V."/>
            <person name="Hibbett D.S."/>
            <person name="Martin F."/>
        </authorList>
    </citation>
    <scope>NUCLEOTIDE SEQUENCE [LARGE SCALE GENOMIC DNA]</scope>
    <source>
        <strain evidence="14">h7</strain>
    </source>
</reference>
<feature type="region of interest" description="Disordered" evidence="12">
    <location>
        <begin position="1"/>
        <end position="25"/>
    </location>
</feature>
<evidence type="ECO:0000256" key="10">
    <source>
        <dbReference type="PROSITE-ProRule" id="PRU00282"/>
    </source>
</evidence>
<protein>
    <recommendedName>
        <fullName evidence="15">Mitochondrial carrier</fullName>
    </recommendedName>
</protein>
<evidence type="ECO:0000256" key="9">
    <source>
        <dbReference type="ARBA" id="ARBA00023136"/>
    </source>
</evidence>
<evidence type="ECO:0000256" key="2">
    <source>
        <dbReference type="ARBA" id="ARBA00006375"/>
    </source>
</evidence>
<comment type="similarity">
    <text evidence="2 11">Belongs to the mitochondrial carrier (TC 2.A.29) family.</text>
</comment>
<evidence type="ECO:0000256" key="6">
    <source>
        <dbReference type="ARBA" id="ARBA00022792"/>
    </source>
</evidence>
<dbReference type="OrthoDB" id="1747031at2759"/>
<keyword evidence="6" id="KW-0999">Mitochondrion inner membrane</keyword>
<sequence>MTPFDLVKTRLQTQPPRRRPLFPRPPNNTCCQPLNAASCVRNMSSLALRSLPTEVVCVWEGGRFKTERVNGFFDALRHVWRAEGARGLWKGVGTTLVIGVPSSTAYILTYDHLLNNVLPPLIPSQTVVPLVAGIVARSAITTIASPLELVRINLQSTPPSADNPHTLRSVLTSFRNLVRNKGSLSLWRGLGPTLWRDVPFSGFYWASYETWKRGFAKNGYEGAWVAFISGAVSGTSAALITSPFDVLKTRRQALIMSSSNHRISQTIPLLLQIIRTEGSSALFAGIVPRIAKIAPACGIMISSFEGFGKLLAKV</sequence>
<evidence type="ECO:0000256" key="3">
    <source>
        <dbReference type="ARBA" id="ARBA00022448"/>
    </source>
</evidence>
<keyword evidence="3 11" id="KW-0813">Transport</keyword>
<keyword evidence="14" id="KW-1185">Reference proteome</keyword>
<dbReference type="HOGENOM" id="CLU_015166_0_0_1"/>
<dbReference type="PANTHER" id="PTHR45760">
    <property type="entry name" value="FI19922P1-RELATED"/>
    <property type="match status" value="1"/>
</dbReference>
<feature type="repeat" description="Solcar" evidence="10">
    <location>
        <begin position="124"/>
        <end position="214"/>
    </location>
</feature>
<reference evidence="13 14" key="1">
    <citation type="submission" date="2014-04" db="EMBL/GenBank/DDBJ databases">
        <authorList>
            <consortium name="DOE Joint Genome Institute"/>
            <person name="Kuo A."/>
            <person name="Gay G."/>
            <person name="Dore J."/>
            <person name="Kohler A."/>
            <person name="Nagy L.G."/>
            <person name="Floudas D."/>
            <person name="Copeland A."/>
            <person name="Barry K.W."/>
            <person name="Cichocki N."/>
            <person name="Veneault-Fourrey C."/>
            <person name="LaButti K."/>
            <person name="Lindquist E.A."/>
            <person name="Lipzen A."/>
            <person name="Lundell T."/>
            <person name="Morin E."/>
            <person name="Murat C."/>
            <person name="Sun H."/>
            <person name="Tunlid A."/>
            <person name="Henrissat B."/>
            <person name="Grigoriev I.V."/>
            <person name="Hibbett D.S."/>
            <person name="Martin F."/>
            <person name="Nordberg H.P."/>
            <person name="Cantor M.N."/>
            <person name="Hua S.X."/>
        </authorList>
    </citation>
    <scope>NUCLEOTIDE SEQUENCE [LARGE SCALE GENOMIC DNA]</scope>
    <source>
        <strain evidence="14">h7</strain>
    </source>
</reference>
<dbReference type="InterPro" id="IPR018108">
    <property type="entry name" value="MCP_transmembrane"/>
</dbReference>
<evidence type="ECO:0000313" key="14">
    <source>
        <dbReference type="Proteomes" id="UP000053424"/>
    </source>
</evidence>
<evidence type="ECO:0000256" key="8">
    <source>
        <dbReference type="ARBA" id="ARBA00023128"/>
    </source>
</evidence>
<evidence type="ECO:0000256" key="11">
    <source>
        <dbReference type="RuleBase" id="RU000488"/>
    </source>
</evidence>
<gene>
    <name evidence="13" type="ORF">M413DRAFT_439869</name>
</gene>
<dbReference type="GO" id="GO:1990542">
    <property type="term" value="P:mitochondrial transmembrane transport"/>
    <property type="evidence" value="ECO:0007669"/>
    <property type="project" value="InterPro"/>
</dbReference>
<dbReference type="PANTHER" id="PTHR45760:SF2">
    <property type="entry name" value="FI19922P1-RELATED"/>
    <property type="match status" value="1"/>
</dbReference>
<comment type="subcellular location">
    <subcellularLocation>
        <location evidence="1">Mitochondrion inner membrane</location>
        <topology evidence="1">Multi-pass membrane protein</topology>
    </subcellularLocation>
</comment>
<feature type="repeat" description="Solcar" evidence="10">
    <location>
        <begin position="221"/>
        <end position="310"/>
    </location>
</feature>
<dbReference type="Gene3D" id="1.50.40.10">
    <property type="entry name" value="Mitochondrial carrier domain"/>
    <property type="match status" value="1"/>
</dbReference>
<evidence type="ECO:0000313" key="13">
    <source>
        <dbReference type="EMBL" id="KIM48146.1"/>
    </source>
</evidence>
<keyword evidence="7" id="KW-1133">Transmembrane helix</keyword>